<proteinExistence type="predicted"/>
<accession>A0A397PBL7</accession>
<keyword evidence="2" id="KW-1185">Reference proteome</keyword>
<dbReference type="OrthoDB" id="7566552at2"/>
<evidence type="ECO:0000313" key="2">
    <source>
        <dbReference type="Proteomes" id="UP000266568"/>
    </source>
</evidence>
<gene>
    <name evidence="1" type="ORF">DFR49_2762</name>
</gene>
<evidence type="ECO:0000313" key="1">
    <source>
        <dbReference type="EMBL" id="RIA44517.1"/>
    </source>
</evidence>
<dbReference type="EMBL" id="QXDC01000003">
    <property type="protein sequence ID" value="RIA44517.1"/>
    <property type="molecule type" value="Genomic_DNA"/>
</dbReference>
<organism evidence="1 2">
    <name type="scientific">Hephaestia caeni</name>
    <dbReference type="NCBI Taxonomy" id="645617"/>
    <lineage>
        <taxon>Bacteria</taxon>
        <taxon>Pseudomonadati</taxon>
        <taxon>Pseudomonadota</taxon>
        <taxon>Alphaproteobacteria</taxon>
        <taxon>Sphingomonadales</taxon>
        <taxon>Sphingomonadaceae</taxon>
        <taxon>Hephaestia</taxon>
    </lineage>
</organism>
<dbReference type="Proteomes" id="UP000266568">
    <property type="component" value="Unassembled WGS sequence"/>
</dbReference>
<dbReference type="AlphaFoldDB" id="A0A397PBL7"/>
<name>A0A397PBL7_9SPHN</name>
<comment type="caution">
    <text evidence="1">The sequence shown here is derived from an EMBL/GenBank/DDBJ whole genome shotgun (WGS) entry which is preliminary data.</text>
</comment>
<reference evidence="1 2" key="1">
    <citation type="submission" date="2018-08" db="EMBL/GenBank/DDBJ databases">
        <title>Genomic Encyclopedia of Type Strains, Phase IV (KMG-IV): sequencing the most valuable type-strain genomes for metagenomic binning, comparative biology and taxonomic classification.</title>
        <authorList>
            <person name="Goeker M."/>
        </authorList>
    </citation>
    <scope>NUCLEOTIDE SEQUENCE [LARGE SCALE GENOMIC DNA]</scope>
    <source>
        <strain evidence="1 2">DSM 25527</strain>
    </source>
</reference>
<sequence>MTPPRKLDRILRVRTLQLGLSRADEARAQAKVDSEATLRSRIAQLSEGVAPAEAEAATALSFVAAAHFRDRLHQSAAAADERLRAAKAVLERAGEARKQAKRDQSAIEKLIARDDAHAALKAIRALEEAPPLRKIRHDPC</sequence>
<dbReference type="RefSeq" id="WP_119036162.1">
    <property type="nucleotide sequence ID" value="NZ_QXDC01000003.1"/>
</dbReference>
<evidence type="ECO:0008006" key="3">
    <source>
        <dbReference type="Google" id="ProtNLM"/>
    </source>
</evidence>
<protein>
    <recommendedName>
        <fullName evidence="3">Flagellar FliJ protein</fullName>
    </recommendedName>
</protein>